<comment type="caution">
    <text evidence="6">The sequence shown here is derived from an EMBL/GenBank/DDBJ whole genome shotgun (WGS) entry which is preliminary data.</text>
</comment>
<comment type="subcellular location">
    <subcellularLocation>
        <location evidence="1">Membrane</location>
        <topology evidence="1">Multi-pass membrane protein</topology>
    </subcellularLocation>
</comment>
<evidence type="ECO:0000256" key="4">
    <source>
        <dbReference type="ARBA" id="ARBA00023136"/>
    </source>
</evidence>
<name>A0A444MKQ9_9SPHI</name>
<keyword evidence="4 5" id="KW-0472">Membrane</keyword>
<evidence type="ECO:0000256" key="5">
    <source>
        <dbReference type="SAM" id="Phobius"/>
    </source>
</evidence>
<sequence>MIETKSTSKAATIAGWIISGLIILFYLFDAIGKIVKEKHSVDGSVALGWPIEHIPTIGFILLACTILYAIPRTSVLGAVLITGYLGGAMAVMMRTPGQPYLFPLLFGALTWAGIYFRNKKLQSLVKGTA</sequence>
<dbReference type="EMBL" id="SBIW01000008">
    <property type="protein sequence ID" value="RWY49397.1"/>
    <property type="molecule type" value="Genomic_DNA"/>
</dbReference>
<evidence type="ECO:0000313" key="7">
    <source>
        <dbReference type="Proteomes" id="UP000286701"/>
    </source>
</evidence>
<dbReference type="Proteomes" id="UP000286701">
    <property type="component" value="Unassembled WGS sequence"/>
</dbReference>
<keyword evidence="7" id="KW-1185">Reference proteome</keyword>
<dbReference type="InterPro" id="IPR032808">
    <property type="entry name" value="DoxX"/>
</dbReference>
<accession>A0A444MKQ9</accession>
<feature type="transmembrane region" description="Helical" evidence="5">
    <location>
        <begin position="75"/>
        <end position="93"/>
    </location>
</feature>
<dbReference type="GO" id="GO:0016020">
    <property type="term" value="C:membrane"/>
    <property type="evidence" value="ECO:0007669"/>
    <property type="project" value="UniProtKB-SubCell"/>
</dbReference>
<reference evidence="6 7" key="1">
    <citation type="submission" date="2019-01" db="EMBL/GenBank/DDBJ databases">
        <title>Mucilaginibacter antarcticum sp. nov., isolated from antarctic soil.</title>
        <authorList>
            <person name="Yan Y.-Q."/>
            <person name="Du Z.-J."/>
        </authorList>
    </citation>
    <scope>NUCLEOTIDE SEQUENCE [LARGE SCALE GENOMIC DNA]</scope>
    <source>
        <strain evidence="6 7">F01003</strain>
    </source>
</reference>
<organism evidence="6 7">
    <name type="scientific">Mucilaginibacter gilvus</name>
    <dbReference type="NCBI Taxonomy" id="2305909"/>
    <lineage>
        <taxon>Bacteria</taxon>
        <taxon>Pseudomonadati</taxon>
        <taxon>Bacteroidota</taxon>
        <taxon>Sphingobacteriia</taxon>
        <taxon>Sphingobacteriales</taxon>
        <taxon>Sphingobacteriaceae</taxon>
        <taxon>Mucilaginibacter</taxon>
    </lineage>
</organism>
<feature type="transmembrane region" description="Helical" evidence="5">
    <location>
        <begin position="99"/>
        <end position="116"/>
    </location>
</feature>
<gene>
    <name evidence="6" type="ORF">EPL05_18490</name>
</gene>
<dbReference type="RefSeq" id="WP_128535469.1">
    <property type="nucleotide sequence ID" value="NZ_SBIW01000008.1"/>
</dbReference>
<feature type="transmembrane region" description="Helical" evidence="5">
    <location>
        <begin position="12"/>
        <end position="31"/>
    </location>
</feature>
<proteinExistence type="predicted"/>
<dbReference type="Pfam" id="PF13564">
    <property type="entry name" value="DoxX_2"/>
    <property type="match status" value="1"/>
</dbReference>
<evidence type="ECO:0000256" key="2">
    <source>
        <dbReference type="ARBA" id="ARBA00022692"/>
    </source>
</evidence>
<evidence type="ECO:0000313" key="6">
    <source>
        <dbReference type="EMBL" id="RWY49397.1"/>
    </source>
</evidence>
<keyword evidence="2 5" id="KW-0812">Transmembrane</keyword>
<keyword evidence="3 5" id="KW-1133">Transmembrane helix</keyword>
<dbReference type="AlphaFoldDB" id="A0A444MKQ9"/>
<protein>
    <submittedName>
        <fullName evidence="6">DoxX family protein</fullName>
    </submittedName>
</protein>
<dbReference type="OrthoDB" id="9811373at2"/>
<evidence type="ECO:0000256" key="3">
    <source>
        <dbReference type="ARBA" id="ARBA00022989"/>
    </source>
</evidence>
<evidence type="ECO:0000256" key="1">
    <source>
        <dbReference type="ARBA" id="ARBA00004141"/>
    </source>
</evidence>
<feature type="transmembrane region" description="Helical" evidence="5">
    <location>
        <begin position="51"/>
        <end position="70"/>
    </location>
</feature>